<dbReference type="AlphaFoldDB" id="A0A6J4ND46"/>
<feature type="region of interest" description="Disordered" evidence="1">
    <location>
        <begin position="1"/>
        <end position="129"/>
    </location>
</feature>
<reference evidence="2" key="1">
    <citation type="submission" date="2020-02" db="EMBL/GenBank/DDBJ databases">
        <authorList>
            <person name="Meier V. D."/>
        </authorList>
    </citation>
    <scope>NUCLEOTIDE SEQUENCE</scope>
    <source>
        <strain evidence="2">AVDCRST_MAG60</strain>
    </source>
</reference>
<gene>
    <name evidence="2" type="ORF">AVDCRST_MAG60-765</name>
</gene>
<feature type="compositionally biased region" description="Basic and acidic residues" evidence="1">
    <location>
        <begin position="108"/>
        <end position="117"/>
    </location>
</feature>
<proteinExistence type="predicted"/>
<feature type="compositionally biased region" description="Low complexity" evidence="1">
    <location>
        <begin position="50"/>
        <end position="61"/>
    </location>
</feature>
<dbReference type="EMBL" id="CADCUN010000083">
    <property type="protein sequence ID" value="CAA9379479.1"/>
    <property type="molecule type" value="Genomic_DNA"/>
</dbReference>
<sequence length="129" mass="14614">ERRDRLHPRRVRRSGARRRARGGSAAPYRCRRREQHSRRRAPRQAVPRCRGQGVARAAPGRQRPRARAASDDGPRRGRRDPGRRCGGLRRCGRHRHPPPHPGGQAGDGQRRAARDHGSGVPRHRRQAGL</sequence>
<accession>A0A6J4ND46</accession>
<feature type="compositionally biased region" description="Basic and acidic residues" evidence="1">
    <location>
        <begin position="68"/>
        <end position="83"/>
    </location>
</feature>
<evidence type="ECO:0000313" key="2">
    <source>
        <dbReference type="EMBL" id="CAA9379479.1"/>
    </source>
</evidence>
<feature type="compositionally biased region" description="Basic residues" evidence="1">
    <location>
        <begin position="86"/>
        <end position="98"/>
    </location>
</feature>
<feature type="non-terminal residue" evidence="2">
    <location>
        <position position="129"/>
    </location>
</feature>
<feature type="compositionally biased region" description="Basic residues" evidence="1">
    <location>
        <begin position="29"/>
        <end position="42"/>
    </location>
</feature>
<organism evidence="2">
    <name type="scientific">uncultured Nocardioides sp</name>
    <dbReference type="NCBI Taxonomy" id="198441"/>
    <lineage>
        <taxon>Bacteria</taxon>
        <taxon>Bacillati</taxon>
        <taxon>Actinomycetota</taxon>
        <taxon>Actinomycetes</taxon>
        <taxon>Propionibacteriales</taxon>
        <taxon>Nocardioidaceae</taxon>
        <taxon>Nocardioides</taxon>
        <taxon>environmental samples</taxon>
    </lineage>
</organism>
<feature type="non-terminal residue" evidence="2">
    <location>
        <position position="1"/>
    </location>
</feature>
<evidence type="ECO:0000256" key="1">
    <source>
        <dbReference type="SAM" id="MobiDB-lite"/>
    </source>
</evidence>
<name>A0A6J4ND46_9ACTN</name>
<protein>
    <submittedName>
        <fullName evidence="2">UspA domain protein</fullName>
    </submittedName>
</protein>
<feature type="compositionally biased region" description="Basic residues" evidence="1">
    <location>
        <begin position="1"/>
        <end position="21"/>
    </location>
</feature>